<feature type="transmembrane region" description="Helical" evidence="8">
    <location>
        <begin position="248"/>
        <end position="273"/>
    </location>
</feature>
<dbReference type="InterPro" id="IPR004268">
    <property type="entry name" value="MurJ"/>
</dbReference>
<protein>
    <submittedName>
        <fullName evidence="9">Uncharacterized protein</fullName>
    </submittedName>
</protein>
<evidence type="ECO:0000256" key="8">
    <source>
        <dbReference type="SAM" id="Phobius"/>
    </source>
</evidence>
<evidence type="ECO:0000256" key="6">
    <source>
        <dbReference type="ARBA" id="ARBA00022989"/>
    </source>
</evidence>
<proteinExistence type="predicted"/>
<feature type="transmembrane region" description="Helical" evidence="8">
    <location>
        <begin position="208"/>
        <end position="228"/>
    </location>
</feature>
<comment type="caution">
    <text evidence="9">The sequence shown here is derived from an EMBL/GenBank/DDBJ whole genome shotgun (WGS) entry which is preliminary data.</text>
</comment>
<feature type="transmembrane region" description="Helical" evidence="8">
    <location>
        <begin position="106"/>
        <end position="123"/>
    </location>
</feature>
<feature type="transmembrane region" description="Helical" evidence="8">
    <location>
        <begin position="294"/>
        <end position="321"/>
    </location>
</feature>
<evidence type="ECO:0000256" key="4">
    <source>
        <dbReference type="ARBA" id="ARBA00022960"/>
    </source>
</evidence>
<keyword evidence="6 8" id="KW-1133">Transmembrane helix</keyword>
<keyword evidence="4" id="KW-0133">Cell shape</keyword>
<evidence type="ECO:0000256" key="2">
    <source>
        <dbReference type="ARBA" id="ARBA00022475"/>
    </source>
</evidence>
<keyword evidence="5" id="KW-0573">Peptidoglycan synthesis</keyword>
<gene>
    <name evidence="9" type="ORF">OSTQU699_LOCUS5303</name>
</gene>
<dbReference type="GO" id="GO:0008360">
    <property type="term" value="P:regulation of cell shape"/>
    <property type="evidence" value="ECO:0007669"/>
    <property type="project" value="UniProtKB-KW"/>
</dbReference>
<feature type="transmembrane region" description="Helical" evidence="8">
    <location>
        <begin position="167"/>
        <end position="187"/>
    </location>
</feature>
<dbReference type="GO" id="GO:0005886">
    <property type="term" value="C:plasma membrane"/>
    <property type="evidence" value="ECO:0007669"/>
    <property type="project" value="UniProtKB-SubCell"/>
</dbReference>
<dbReference type="Pfam" id="PF03023">
    <property type="entry name" value="MurJ"/>
    <property type="match status" value="1"/>
</dbReference>
<evidence type="ECO:0000256" key="7">
    <source>
        <dbReference type="ARBA" id="ARBA00023136"/>
    </source>
</evidence>
<feature type="transmembrane region" description="Helical" evidence="8">
    <location>
        <begin position="135"/>
        <end position="155"/>
    </location>
</feature>
<dbReference type="EMBL" id="CAJHUC010001138">
    <property type="protein sequence ID" value="CAD7699944.1"/>
    <property type="molecule type" value="Genomic_DNA"/>
</dbReference>
<dbReference type="AlphaFoldDB" id="A0A8S1J1A3"/>
<evidence type="ECO:0000256" key="5">
    <source>
        <dbReference type="ARBA" id="ARBA00022984"/>
    </source>
</evidence>
<reference evidence="9" key="1">
    <citation type="submission" date="2020-12" db="EMBL/GenBank/DDBJ databases">
        <authorList>
            <person name="Iha C."/>
        </authorList>
    </citation>
    <scope>NUCLEOTIDE SEQUENCE</scope>
</reference>
<comment type="subcellular location">
    <subcellularLocation>
        <location evidence="1">Cell membrane</location>
        <topology evidence="1">Multi-pass membrane protein</topology>
    </subcellularLocation>
</comment>
<dbReference type="PANTHER" id="PTHR43486:SF1">
    <property type="entry name" value="LIPID II FLIPPASE MURJ-RELATED"/>
    <property type="match status" value="1"/>
</dbReference>
<keyword evidence="3 8" id="KW-0812">Transmembrane</keyword>
<name>A0A8S1J1A3_9CHLO</name>
<dbReference type="PANTHER" id="PTHR43486">
    <property type="entry name" value="LIPID II FLIPPASE MURJ-RELATED"/>
    <property type="match status" value="1"/>
</dbReference>
<keyword evidence="7 8" id="KW-0472">Membrane</keyword>
<dbReference type="Proteomes" id="UP000708148">
    <property type="component" value="Unassembled WGS sequence"/>
</dbReference>
<feature type="transmembrane region" description="Helical" evidence="8">
    <location>
        <begin position="390"/>
        <end position="414"/>
    </location>
</feature>
<evidence type="ECO:0000313" key="9">
    <source>
        <dbReference type="EMBL" id="CAD7699944.1"/>
    </source>
</evidence>
<keyword evidence="2" id="KW-1003">Cell membrane</keyword>
<evidence type="ECO:0000313" key="10">
    <source>
        <dbReference type="Proteomes" id="UP000708148"/>
    </source>
</evidence>
<keyword evidence="10" id="KW-1185">Reference proteome</keyword>
<sequence>MALLATLGAGSLLEAHKFASQPPDLFAAVLAAPNGPMHVAAVVSASRKSPEASASLLGKLRLVLTIFSGLLSLFVWSCATHLVDLLAPGLASRPDTRLLAIEQMKMLAPITAITGTSGIGLAIHSMRRRMIPAALFASWPNLTIVGVVGIANGSMDLKSGTFEAQTNGGHCLALAALAGAIAQCLSVSFGTGIRPRSKDRKPRGGDEAAWAGIWGCMHLMVAAAAATVSQKIMAYTDMRFASFTEGAAVLMGGGTLLAASPIGLVSTALMTHLTPWMANSRSPADLARRLRRSLVVVAFSTAAAGAALVALAPVLACFLNAGGITTGGGASQVAKLMAASVAGCSARAVRDVSLHGCLILGDPRSPLAVDALAVVLNVALDWLCVSHLQWGPLGLIMATQVVSILSTGLQLLLLKRRLKHFRLSLIDMLPTAIIAAISGCYCWI</sequence>
<organism evidence="9 10">
    <name type="scientific">Ostreobium quekettii</name>
    <dbReference type="NCBI Taxonomy" id="121088"/>
    <lineage>
        <taxon>Eukaryota</taxon>
        <taxon>Viridiplantae</taxon>
        <taxon>Chlorophyta</taxon>
        <taxon>core chlorophytes</taxon>
        <taxon>Ulvophyceae</taxon>
        <taxon>TCBD clade</taxon>
        <taxon>Bryopsidales</taxon>
        <taxon>Ostreobineae</taxon>
        <taxon>Ostreobiaceae</taxon>
        <taxon>Ostreobium</taxon>
    </lineage>
</organism>
<evidence type="ECO:0000256" key="1">
    <source>
        <dbReference type="ARBA" id="ARBA00004651"/>
    </source>
</evidence>
<evidence type="ECO:0000256" key="3">
    <source>
        <dbReference type="ARBA" id="ARBA00022692"/>
    </source>
</evidence>
<accession>A0A8S1J1A3</accession>